<dbReference type="Pfam" id="PF23636">
    <property type="entry name" value="DUF7144"/>
    <property type="match status" value="1"/>
</dbReference>
<protein>
    <recommendedName>
        <fullName evidence="2">DUF7144 domain-containing protein</fullName>
    </recommendedName>
</protein>
<comment type="caution">
    <text evidence="3">The sequence shown here is derived from an EMBL/GenBank/DDBJ whole genome shotgun (WGS) entry which is preliminary data.</text>
</comment>
<sequence length="143" mass="15609">MTTAQMRRDDADSQGKVRWASGWITFAAVLMIFSGAMAIFEGISAIAKDSVFVVTRNYAYNFSLTGWGVLHVVLGAMVLMAGIALFQGSFWARVIGVVLASLSMLANFVWLPHYPLWAIVIIAIDAFIIWALCVGPGRHSRAV</sequence>
<keyword evidence="1" id="KW-0472">Membrane</keyword>
<keyword evidence="1" id="KW-0812">Transmembrane</keyword>
<dbReference type="SUPFAM" id="SSF81442">
    <property type="entry name" value="Cytochrome c oxidase subunit I-like"/>
    <property type="match status" value="1"/>
</dbReference>
<evidence type="ECO:0000259" key="2">
    <source>
        <dbReference type="Pfam" id="PF23636"/>
    </source>
</evidence>
<keyword evidence="4" id="KW-1185">Reference proteome</keyword>
<reference evidence="3 4" key="1">
    <citation type="submission" date="2023-12" db="EMBL/GenBank/DDBJ databases">
        <title>Streptomyces sp. V4-01.</title>
        <authorList>
            <person name="Somphong A."/>
            <person name="Phongsopitanun W."/>
        </authorList>
    </citation>
    <scope>NUCLEOTIDE SEQUENCE [LARGE SCALE GENOMIC DNA]</scope>
    <source>
        <strain evidence="3 4">V4-01</strain>
    </source>
</reference>
<dbReference type="InterPro" id="IPR036927">
    <property type="entry name" value="Cyt_c_oxase-like_su1_sf"/>
</dbReference>
<dbReference type="EMBL" id="JAZEWV010000021">
    <property type="protein sequence ID" value="MEE4544779.1"/>
    <property type="molecule type" value="Genomic_DNA"/>
</dbReference>
<dbReference type="Proteomes" id="UP001344658">
    <property type="component" value="Unassembled WGS sequence"/>
</dbReference>
<feature type="domain" description="DUF7144" evidence="2">
    <location>
        <begin position="23"/>
        <end position="135"/>
    </location>
</feature>
<dbReference type="InterPro" id="IPR055568">
    <property type="entry name" value="DUF7144"/>
</dbReference>
<organism evidence="3 4">
    <name type="scientific">Actinacidiphila polyblastidii</name>
    <dbReference type="NCBI Taxonomy" id="3110430"/>
    <lineage>
        <taxon>Bacteria</taxon>
        <taxon>Bacillati</taxon>
        <taxon>Actinomycetota</taxon>
        <taxon>Actinomycetes</taxon>
        <taxon>Kitasatosporales</taxon>
        <taxon>Streptomycetaceae</taxon>
        <taxon>Actinacidiphila</taxon>
    </lineage>
</organism>
<evidence type="ECO:0000313" key="4">
    <source>
        <dbReference type="Proteomes" id="UP001344658"/>
    </source>
</evidence>
<evidence type="ECO:0000313" key="3">
    <source>
        <dbReference type="EMBL" id="MEE4544779.1"/>
    </source>
</evidence>
<gene>
    <name evidence="3" type="ORF">V2S66_22775</name>
</gene>
<dbReference type="RefSeq" id="WP_330797880.1">
    <property type="nucleotide sequence ID" value="NZ_JAZEWV010000021.1"/>
</dbReference>
<feature type="transmembrane region" description="Helical" evidence="1">
    <location>
        <begin position="20"/>
        <end position="40"/>
    </location>
</feature>
<proteinExistence type="predicted"/>
<keyword evidence="1" id="KW-1133">Transmembrane helix</keyword>
<feature type="transmembrane region" description="Helical" evidence="1">
    <location>
        <begin position="90"/>
        <end position="110"/>
    </location>
</feature>
<accession>A0ABU7PG32</accession>
<evidence type="ECO:0000256" key="1">
    <source>
        <dbReference type="SAM" id="Phobius"/>
    </source>
</evidence>
<feature type="transmembrane region" description="Helical" evidence="1">
    <location>
        <begin position="60"/>
        <end position="83"/>
    </location>
</feature>
<feature type="transmembrane region" description="Helical" evidence="1">
    <location>
        <begin position="116"/>
        <end position="135"/>
    </location>
</feature>
<name>A0ABU7PG32_9ACTN</name>